<gene>
    <name evidence="1" type="ORF">JG687_00013795</name>
</gene>
<protein>
    <submittedName>
        <fullName evidence="1">Uncharacterized protein</fullName>
    </submittedName>
</protein>
<reference evidence="1" key="1">
    <citation type="submission" date="2021-01" db="EMBL/GenBank/DDBJ databases">
        <title>Phytophthora aleatoria, a newly-described species from Pinus radiata is distinct from Phytophthora cactorum isolates based on comparative genomics.</title>
        <authorList>
            <person name="Mcdougal R."/>
            <person name="Panda P."/>
            <person name="Williams N."/>
            <person name="Studholme D.J."/>
        </authorList>
    </citation>
    <scope>NUCLEOTIDE SEQUENCE</scope>
    <source>
        <strain evidence="1">NZFS 3830</strain>
    </source>
</reference>
<proteinExistence type="predicted"/>
<name>A0A8T1U0Y4_9STRA</name>
<accession>A0A8T1U0Y4</accession>
<evidence type="ECO:0000313" key="1">
    <source>
        <dbReference type="EMBL" id="KAG6951148.1"/>
    </source>
</evidence>
<dbReference type="Proteomes" id="UP000688947">
    <property type="component" value="Unassembled WGS sequence"/>
</dbReference>
<dbReference type="VEuPathDB" id="FungiDB:PC110_g18197"/>
<dbReference type="OrthoDB" id="134150at2759"/>
<comment type="caution">
    <text evidence="1">The sequence shown here is derived from an EMBL/GenBank/DDBJ whole genome shotgun (WGS) entry which is preliminary data.</text>
</comment>
<dbReference type="EMBL" id="JAENGZ010001046">
    <property type="protein sequence ID" value="KAG6951148.1"/>
    <property type="molecule type" value="Genomic_DNA"/>
</dbReference>
<evidence type="ECO:0000313" key="2">
    <source>
        <dbReference type="Proteomes" id="UP000688947"/>
    </source>
</evidence>
<organism evidence="1 2">
    <name type="scientific">Phytophthora cactorum</name>
    <dbReference type="NCBI Taxonomy" id="29920"/>
    <lineage>
        <taxon>Eukaryota</taxon>
        <taxon>Sar</taxon>
        <taxon>Stramenopiles</taxon>
        <taxon>Oomycota</taxon>
        <taxon>Peronosporomycetes</taxon>
        <taxon>Peronosporales</taxon>
        <taxon>Peronosporaceae</taxon>
        <taxon>Phytophthora</taxon>
    </lineage>
</organism>
<dbReference type="AlphaFoldDB" id="A0A8T1U0Y4"/>
<sequence length="86" mass="9839">MLDRPDPRDRAVQQAVLAAILPDLRDQCPVAQDPRYRGSIHLDLLGLEPDPPHRVARVVLRAVLRPDRLPPSQSRHPLRIYSLRAR</sequence>